<accession>A0AAD1UM45</accession>
<feature type="compositionally biased region" description="Polar residues" evidence="2">
    <location>
        <begin position="626"/>
        <end position="638"/>
    </location>
</feature>
<feature type="region of interest" description="Disordered" evidence="2">
    <location>
        <begin position="675"/>
        <end position="765"/>
    </location>
</feature>
<dbReference type="Proteomes" id="UP001295684">
    <property type="component" value="Unassembled WGS sequence"/>
</dbReference>
<protein>
    <submittedName>
        <fullName evidence="3">Uncharacterized protein</fullName>
    </submittedName>
</protein>
<evidence type="ECO:0000256" key="1">
    <source>
        <dbReference type="SAM" id="Coils"/>
    </source>
</evidence>
<proteinExistence type="predicted"/>
<organism evidence="3 4">
    <name type="scientific">Euplotes crassus</name>
    <dbReference type="NCBI Taxonomy" id="5936"/>
    <lineage>
        <taxon>Eukaryota</taxon>
        <taxon>Sar</taxon>
        <taxon>Alveolata</taxon>
        <taxon>Ciliophora</taxon>
        <taxon>Intramacronucleata</taxon>
        <taxon>Spirotrichea</taxon>
        <taxon>Hypotrichia</taxon>
        <taxon>Euplotida</taxon>
        <taxon>Euplotidae</taxon>
        <taxon>Moneuplotes</taxon>
    </lineage>
</organism>
<keyword evidence="1" id="KW-0175">Coiled coil</keyword>
<feature type="compositionally biased region" description="Acidic residues" evidence="2">
    <location>
        <begin position="1017"/>
        <end position="1029"/>
    </location>
</feature>
<feature type="compositionally biased region" description="Basic and acidic residues" evidence="2">
    <location>
        <begin position="1045"/>
        <end position="1054"/>
    </location>
</feature>
<feature type="region of interest" description="Disordered" evidence="2">
    <location>
        <begin position="983"/>
        <end position="1095"/>
    </location>
</feature>
<feature type="region of interest" description="Disordered" evidence="2">
    <location>
        <begin position="100"/>
        <end position="124"/>
    </location>
</feature>
<feature type="compositionally biased region" description="Basic and acidic residues" evidence="2">
    <location>
        <begin position="1074"/>
        <end position="1083"/>
    </location>
</feature>
<gene>
    <name evidence="3" type="ORF">ECRASSUSDP1_LOCUS13333</name>
</gene>
<evidence type="ECO:0000256" key="2">
    <source>
        <dbReference type="SAM" id="MobiDB-lite"/>
    </source>
</evidence>
<feature type="compositionally biased region" description="Polar residues" evidence="2">
    <location>
        <begin position="722"/>
        <end position="743"/>
    </location>
</feature>
<feature type="compositionally biased region" description="Basic and acidic residues" evidence="2">
    <location>
        <begin position="681"/>
        <end position="702"/>
    </location>
</feature>
<feature type="region of interest" description="Disordered" evidence="2">
    <location>
        <begin position="36"/>
        <end position="55"/>
    </location>
</feature>
<name>A0AAD1UM45_EUPCR</name>
<feature type="region of interest" description="Disordered" evidence="2">
    <location>
        <begin position="782"/>
        <end position="803"/>
    </location>
</feature>
<dbReference type="AlphaFoldDB" id="A0AAD1UM45"/>
<feature type="compositionally biased region" description="Basic and acidic residues" evidence="2">
    <location>
        <begin position="994"/>
        <end position="1004"/>
    </location>
</feature>
<evidence type="ECO:0000313" key="4">
    <source>
        <dbReference type="Proteomes" id="UP001295684"/>
    </source>
</evidence>
<keyword evidence="4" id="KW-1185">Reference proteome</keyword>
<reference evidence="3" key="1">
    <citation type="submission" date="2023-07" db="EMBL/GenBank/DDBJ databases">
        <authorList>
            <consortium name="AG Swart"/>
            <person name="Singh M."/>
            <person name="Singh A."/>
            <person name="Seah K."/>
            <person name="Emmerich C."/>
        </authorList>
    </citation>
    <scope>NUCLEOTIDE SEQUENCE</scope>
    <source>
        <strain evidence="3">DP1</strain>
    </source>
</reference>
<feature type="coiled-coil region" evidence="1">
    <location>
        <begin position="206"/>
        <end position="233"/>
    </location>
</feature>
<feature type="region of interest" description="Disordered" evidence="2">
    <location>
        <begin position="626"/>
        <end position="662"/>
    </location>
</feature>
<comment type="caution">
    <text evidence="3">The sequence shown here is derived from an EMBL/GenBank/DDBJ whole genome shotgun (WGS) entry which is preliminary data.</text>
</comment>
<sequence length="1166" mass="134875">MDAYETRSVGENASQWSESLALVNKATMRNLDKFHRTGMSWKPPRPKKGSLDNIPSAFDNKNDVRSTMFNNYLGEHSVADTLNSIDKFQNSCIARSLSPNRGRMQAEDAQFQQQRNRQKQPWPSMGLIRPAESFYFKERSNSVTKPATMTLEAELEHKTSLERAKDDLELFSRALQNNMKKTFPADQTQEYKDKLDEISTQFPIMMDEMSFKMEEMMKKCNLLQKQNTNLFERTATYISDETLRISLERQRQEFNERLLPLEKYVRDLMVQTDNIKYEVDNKIAERLNKFQSGKTDNASEILHLKNDLYGFIDNKLTHHSSIMEKRVDTLNAFCNEHDLRLKKLIGYKDEIEMKLEETNSTVNVKLMNLSKTEQQVENKSIEMRRAHQEVMTKLTNFELVQDTLRSEVETQLEIMKNNRFQESQLKKIVLDVLSPRDKIERNNIKKYNKLFRGVEAKINGINRNQQSLREIIQKHSQSITSLESNVLSTFHEQIEQMKKIQDSPSKITGTDPMISQKMLDIEERISEKSNQTLAMFDTFKEEIHTEASAQQKALNTKISKIQSGFGAAFEEVKKICLDKLDTIDQKLALERDFITENKQSITTLSLKFEELEKILKELKTIKPTSLSEKGYGTPSTKTGLAEDMTKPRPNSSKPIPTPRNMTKINVKDSTEVLFETEEEEKNGTKKEVMEITPKQTKEKPKQDNLISRNFNVVDSLPEIESQDSSSQQKNTDESLSVVGSITHENLDDELKPLPSSSEVERKNSFERTDSLEKVFAYRKRIQEEQKTKSQPPEKRRSKLEDKMKMDKPAYSFLGLSSGGLNKPKKAQNDYSKMKRNEFQAKNQLRCHKEGDDYYFSLKENQFCISEKILDKETNNAVHISNRERKERIYSQKYLENLDRFYEFVFITNLQSKFTIETECDNFEEEPDEAIIFGDSSDEEEEDAGKSLLSHFTSISSASKINTDSSPFPGHKDTKSFKSFKTYELSEDGQSQVPSKRDQKEPPKRERMKRNNHVLEVNIDEDTEEEDDDSVSNIDSPASRFGFRKQPVELQKEQDVNSFTKLSRKPKNFTTNPVEESKQPKESIEVSDLESSANSFDLASNPKTALMSFKNKAAQNKGDNLEAKVATNNNLPNNFSEVQKTEILNHLESEWVSQEITNCMLIHNNKK</sequence>
<dbReference type="EMBL" id="CAMPGE010013268">
    <property type="protein sequence ID" value="CAI2372006.1"/>
    <property type="molecule type" value="Genomic_DNA"/>
</dbReference>
<evidence type="ECO:0000313" key="3">
    <source>
        <dbReference type="EMBL" id="CAI2372006.1"/>
    </source>
</evidence>
<feature type="compositionally biased region" description="Polar residues" evidence="2">
    <location>
        <begin position="648"/>
        <end position="662"/>
    </location>
</feature>